<dbReference type="AlphaFoldDB" id="X1RAM0"/>
<evidence type="ECO:0000313" key="1">
    <source>
        <dbReference type="EMBL" id="GAI77593.1"/>
    </source>
</evidence>
<protein>
    <submittedName>
        <fullName evidence="1">Uncharacterized protein</fullName>
    </submittedName>
</protein>
<accession>X1RAM0</accession>
<gene>
    <name evidence="1" type="ORF">S12H4_20719</name>
</gene>
<proteinExistence type="predicted"/>
<dbReference type="EMBL" id="BARW01010546">
    <property type="protein sequence ID" value="GAI77593.1"/>
    <property type="molecule type" value="Genomic_DNA"/>
</dbReference>
<feature type="non-terminal residue" evidence="1">
    <location>
        <position position="1"/>
    </location>
</feature>
<organism evidence="1">
    <name type="scientific">marine sediment metagenome</name>
    <dbReference type="NCBI Taxonomy" id="412755"/>
    <lineage>
        <taxon>unclassified sequences</taxon>
        <taxon>metagenomes</taxon>
        <taxon>ecological metagenomes</taxon>
    </lineage>
</organism>
<feature type="non-terminal residue" evidence="1">
    <location>
        <position position="273"/>
    </location>
</feature>
<name>X1RAM0_9ZZZZ</name>
<sequence length="273" mass="30629">IHFINNIYNSYNFTIMVKDKQLKDAKELDLTKSTFMANGHKYRYLKSIPLGRFEAYDILALEVQYGLTIQSLYKEDREQIDLANKQKHAEAMNITFNRAKRLEGQISKEKTHAAKMLCTIIIVREDEDIRTWDENLAKEKVIDWELEGFDTKTFFQLAFTSLNIFTDIYVANSVSFIQSSKAPITPFNALAVGFKPCDIKPPIVSCRSVYELPSCCTAPAPLSATALACPSTCLVNPSTTLSNLSELFAAPVTSIPYLVKAFVELPSVLATSS</sequence>
<comment type="caution">
    <text evidence="1">The sequence shown here is derived from an EMBL/GenBank/DDBJ whole genome shotgun (WGS) entry which is preliminary data.</text>
</comment>
<reference evidence="1" key="1">
    <citation type="journal article" date="2014" name="Front. Microbiol.">
        <title>High frequency of phylogenetically diverse reductive dehalogenase-homologous genes in deep subseafloor sedimentary metagenomes.</title>
        <authorList>
            <person name="Kawai M."/>
            <person name="Futagami T."/>
            <person name="Toyoda A."/>
            <person name="Takaki Y."/>
            <person name="Nishi S."/>
            <person name="Hori S."/>
            <person name="Arai W."/>
            <person name="Tsubouchi T."/>
            <person name="Morono Y."/>
            <person name="Uchiyama I."/>
            <person name="Ito T."/>
            <person name="Fujiyama A."/>
            <person name="Inagaki F."/>
            <person name="Takami H."/>
        </authorList>
    </citation>
    <scope>NUCLEOTIDE SEQUENCE</scope>
    <source>
        <strain evidence="1">Expedition CK06-06</strain>
    </source>
</reference>